<dbReference type="OrthoDB" id="4730534at2"/>
<evidence type="ECO:0000313" key="1">
    <source>
        <dbReference type="EMBL" id="BBY05581.1"/>
    </source>
</evidence>
<dbReference type="InterPro" id="IPR023393">
    <property type="entry name" value="START-like_dom_sf"/>
</dbReference>
<dbReference type="PANTHER" id="PTHR39683">
    <property type="entry name" value="CONSERVED PROTEIN TB16.3"/>
    <property type="match status" value="1"/>
</dbReference>
<name>A0A7I7PAG2_9MYCO</name>
<dbReference type="PANTHER" id="PTHR39683:SF4">
    <property type="entry name" value="COENZYME Q-BINDING PROTEIN COQ10 START DOMAIN-CONTAINING PROTEIN"/>
    <property type="match status" value="1"/>
</dbReference>
<dbReference type="Proteomes" id="UP000466894">
    <property type="component" value="Chromosome"/>
</dbReference>
<organism evidence="1 2">
    <name type="scientific">Mycobacterium noviomagense</name>
    <dbReference type="NCBI Taxonomy" id="459858"/>
    <lineage>
        <taxon>Bacteria</taxon>
        <taxon>Bacillati</taxon>
        <taxon>Actinomycetota</taxon>
        <taxon>Actinomycetes</taxon>
        <taxon>Mycobacteriales</taxon>
        <taxon>Mycobacteriaceae</taxon>
        <taxon>Mycobacterium</taxon>
    </lineage>
</organism>
<gene>
    <name evidence="1" type="ORF">MNVI_08990</name>
</gene>
<dbReference type="AlphaFoldDB" id="A0A7I7PAG2"/>
<evidence type="ECO:0000313" key="2">
    <source>
        <dbReference type="Proteomes" id="UP000466894"/>
    </source>
</evidence>
<accession>A0A7I7PAG2</accession>
<sequence>MVVAVRASREIVIDAPPEAIMEALADVDAVPSWSSVHKRAEVIDTYPDGRPHHVEVTVKVIGIVDQELLEYNWGPDWLVWDAEKTVHQHGQHVEYTLHREGDQKTRVRFDITLEPSAPIPEFLIKRARKAVLHVATEGLRSRVMGGLGAERSK</sequence>
<dbReference type="Gene3D" id="3.30.530.20">
    <property type="match status" value="1"/>
</dbReference>
<dbReference type="InterPro" id="IPR019587">
    <property type="entry name" value="Polyketide_cyclase/dehydratase"/>
</dbReference>
<dbReference type="EMBL" id="AP022583">
    <property type="protein sequence ID" value="BBY05581.1"/>
    <property type="molecule type" value="Genomic_DNA"/>
</dbReference>
<proteinExistence type="predicted"/>
<protein>
    <submittedName>
        <fullName evidence="1">Cyclase</fullName>
    </submittedName>
</protein>
<reference evidence="1 2" key="1">
    <citation type="journal article" date="2019" name="Emerg. Microbes Infect.">
        <title>Comprehensive subspecies identification of 175 nontuberculous mycobacteria species based on 7547 genomic profiles.</title>
        <authorList>
            <person name="Matsumoto Y."/>
            <person name="Kinjo T."/>
            <person name="Motooka D."/>
            <person name="Nabeya D."/>
            <person name="Jung N."/>
            <person name="Uechi K."/>
            <person name="Horii T."/>
            <person name="Iida T."/>
            <person name="Fujita J."/>
            <person name="Nakamura S."/>
        </authorList>
    </citation>
    <scope>NUCLEOTIDE SEQUENCE [LARGE SCALE GENOMIC DNA]</scope>
    <source>
        <strain evidence="1 2">JCM 16367</strain>
    </source>
</reference>
<dbReference type="SUPFAM" id="SSF55961">
    <property type="entry name" value="Bet v1-like"/>
    <property type="match status" value="1"/>
</dbReference>
<dbReference type="CDD" id="cd07819">
    <property type="entry name" value="SRPBCC_2"/>
    <property type="match status" value="1"/>
</dbReference>
<dbReference type="Pfam" id="PF10604">
    <property type="entry name" value="Polyketide_cyc2"/>
    <property type="match status" value="1"/>
</dbReference>
<dbReference type="KEGG" id="mnv:MNVI_08990"/>